<comment type="subcellular location">
    <subcellularLocation>
        <location evidence="1 7">Cell membrane</location>
        <topology evidence="1 7">Multi-pass membrane protein</topology>
    </subcellularLocation>
</comment>
<dbReference type="eggNOG" id="COG0398">
    <property type="taxonomic scope" value="Bacteria"/>
</dbReference>
<dbReference type="Proteomes" id="UP000019225">
    <property type="component" value="Chromosome"/>
</dbReference>
<keyword evidence="5 7" id="KW-1133">Transmembrane helix</keyword>
<evidence type="ECO:0000256" key="2">
    <source>
        <dbReference type="ARBA" id="ARBA00008640"/>
    </source>
</evidence>
<feature type="transmembrane region" description="Helical" evidence="7">
    <location>
        <begin position="192"/>
        <end position="210"/>
    </location>
</feature>
<protein>
    <recommendedName>
        <fullName evidence="7">TVP38/TMEM64 family membrane protein</fullName>
    </recommendedName>
</protein>
<dbReference type="RefSeq" id="WP_025354922.1">
    <property type="nucleotide sequence ID" value="NZ_CP007155.1"/>
</dbReference>
<dbReference type="HOGENOM" id="CLU_038944_4_2_11"/>
<evidence type="ECO:0000256" key="7">
    <source>
        <dbReference type="RuleBase" id="RU366058"/>
    </source>
</evidence>
<comment type="caution">
    <text evidence="7">Lacks conserved residue(s) required for the propagation of feature annotation.</text>
</comment>
<dbReference type="OrthoDB" id="5242213at2"/>
<evidence type="ECO:0000256" key="3">
    <source>
        <dbReference type="ARBA" id="ARBA00022475"/>
    </source>
</evidence>
<accession>W5W1P8</accession>
<proteinExistence type="inferred from homology"/>
<reference evidence="9 10" key="1">
    <citation type="journal article" date="2014" name="BMC Genomics">
        <title>Complete genome sequence of producer of the glycopeptide antibiotic Aculeximycin Kutzneria albida DSM 43870T, a representative of minor genus of Pseudonocardiaceae.</title>
        <authorList>
            <person name="Rebets Y."/>
            <person name="Tokovenko B."/>
            <person name="Lushchyk I."/>
            <person name="Ruckert C."/>
            <person name="Zaburannyi N."/>
            <person name="Bechthold A."/>
            <person name="Kalinowski J."/>
            <person name="Luzhetskyy A."/>
        </authorList>
    </citation>
    <scope>NUCLEOTIDE SEQUENCE [LARGE SCALE GENOMIC DNA]</scope>
    <source>
        <strain evidence="9">DSM 43870</strain>
    </source>
</reference>
<name>W5W1P8_9PSEU</name>
<comment type="similarity">
    <text evidence="2 7">Belongs to the TVP38/TMEM64 family.</text>
</comment>
<dbReference type="InterPro" id="IPR015414">
    <property type="entry name" value="TMEM64"/>
</dbReference>
<dbReference type="EMBL" id="CP007155">
    <property type="protein sequence ID" value="AHH94695.1"/>
    <property type="molecule type" value="Genomic_DNA"/>
</dbReference>
<keyword evidence="6 7" id="KW-0472">Membrane</keyword>
<dbReference type="PANTHER" id="PTHR12677">
    <property type="entry name" value="GOLGI APPARATUS MEMBRANE PROTEIN TVP38-RELATED"/>
    <property type="match status" value="1"/>
</dbReference>
<keyword evidence="4 7" id="KW-0812">Transmembrane</keyword>
<evidence type="ECO:0000256" key="1">
    <source>
        <dbReference type="ARBA" id="ARBA00004651"/>
    </source>
</evidence>
<evidence type="ECO:0000256" key="6">
    <source>
        <dbReference type="ARBA" id="ARBA00023136"/>
    </source>
</evidence>
<organism evidence="9 10">
    <name type="scientific">Kutzneria albida DSM 43870</name>
    <dbReference type="NCBI Taxonomy" id="1449976"/>
    <lineage>
        <taxon>Bacteria</taxon>
        <taxon>Bacillati</taxon>
        <taxon>Actinomycetota</taxon>
        <taxon>Actinomycetes</taxon>
        <taxon>Pseudonocardiales</taxon>
        <taxon>Pseudonocardiaceae</taxon>
        <taxon>Kutzneria</taxon>
    </lineage>
</organism>
<evidence type="ECO:0000256" key="4">
    <source>
        <dbReference type="ARBA" id="ARBA00022692"/>
    </source>
</evidence>
<dbReference type="GO" id="GO:0005886">
    <property type="term" value="C:plasma membrane"/>
    <property type="evidence" value="ECO:0007669"/>
    <property type="project" value="UniProtKB-SubCell"/>
</dbReference>
<dbReference type="Pfam" id="PF09335">
    <property type="entry name" value="VTT_dom"/>
    <property type="match status" value="1"/>
</dbReference>
<feature type="transmembrane region" description="Helical" evidence="7">
    <location>
        <begin position="52"/>
        <end position="80"/>
    </location>
</feature>
<dbReference type="InterPro" id="IPR032816">
    <property type="entry name" value="VTT_dom"/>
</dbReference>
<keyword evidence="10" id="KW-1185">Reference proteome</keyword>
<feature type="transmembrane region" description="Helical" evidence="7">
    <location>
        <begin position="126"/>
        <end position="150"/>
    </location>
</feature>
<feature type="transmembrane region" description="Helical" evidence="7">
    <location>
        <begin position="162"/>
        <end position="180"/>
    </location>
</feature>
<dbReference type="PANTHER" id="PTHR12677:SF59">
    <property type="entry name" value="GOLGI APPARATUS MEMBRANE PROTEIN TVP38-RELATED"/>
    <property type="match status" value="1"/>
</dbReference>
<dbReference type="STRING" id="1449976.KALB_1322"/>
<evidence type="ECO:0000259" key="8">
    <source>
        <dbReference type="Pfam" id="PF09335"/>
    </source>
</evidence>
<feature type="domain" description="VTT" evidence="8">
    <location>
        <begin position="66"/>
        <end position="181"/>
    </location>
</feature>
<dbReference type="AlphaFoldDB" id="W5W1P8"/>
<evidence type="ECO:0000313" key="9">
    <source>
        <dbReference type="EMBL" id="AHH94695.1"/>
    </source>
</evidence>
<dbReference type="KEGG" id="kal:KALB_1322"/>
<sequence>MPLSWWNRSPWPRLVLGVGVLGATGVVAATSGGAAVGLVRGWVDGLGVFGPLLFVLVYALASMVFLPLSVLAAVAGVLFGPGLSLPVVWLGSMLGAYGAFRLGRGLSREAVRELAGDRLARIDAVVARHGALAVFLLRLLPAGPFALLNYVASATAIGLRPFLLGNALGILPGVVVYTALGGSLGDLGSPTFLLAVGALLALVLGGGLALRRMTRTAPDDHSASRYDV</sequence>
<keyword evidence="3 7" id="KW-1003">Cell membrane</keyword>
<evidence type="ECO:0000313" key="10">
    <source>
        <dbReference type="Proteomes" id="UP000019225"/>
    </source>
</evidence>
<evidence type="ECO:0000256" key="5">
    <source>
        <dbReference type="ARBA" id="ARBA00022989"/>
    </source>
</evidence>
<gene>
    <name evidence="9" type="ORF">KALB_1322</name>
</gene>